<evidence type="ECO:0000256" key="1">
    <source>
        <dbReference type="SAM" id="MobiDB-lite"/>
    </source>
</evidence>
<name>A0A1V6QER8_9EURO</name>
<accession>A0A1V6QER8</accession>
<dbReference type="InterPro" id="IPR017853">
    <property type="entry name" value="GH"/>
</dbReference>
<dbReference type="Gene3D" id="3.20.20.80">
    <property type="entry name" value="Glycosidases"/>
    <property type="match status" value="1"/>
</dbReference>
<dbReference type="EMBL" id="MDYN01000005">
    <property type="protein sequence ID" value="OQD87711.1"/>
    <property type="molecule type" value="Genomic_DNA"/>
</dbReference>
<evidence type="ECO:0000313" key="2">
    <source>
        <dbReference type="EMBL" id="OQD87711.1"/>
    </source>
</evidence>
<reference evidence="3" key="1">
    <citation type="journal article" date="2017" name="Nat. Microbiol.">
        <title>Global analysis of biosynthetic gene clusters reveals vast potential of secondary metabolite production in Penicillium species.</title>
        <authorList>
            <person name="Nielsen J.C."/>
            <person name="Grijseels S."/>
            <person name="Prigent S."/>
            <person name="Ji B."/>
            <person name="Dainat J."/>
            <person name="Nielsen K.F."/>
            <person name="Frisvad J.C."/>
            <person name="Workman M."/>
            <person name="Nielsen J."/>
        </authorList>
    </citation>
    <scope>NUCLEOTIDE SEQUENCE [LARGE SCALE GENOMIC DNA]</scope>
    <source>
        <strain evidence="3">IBT 31811</strain>
    </source>
</reference>
<protein>
    <recommendedName>
        <fullName evidence="4">Chitinase</fullName>
    </recommendedName>
</protein>
<dbReference type="SUPFAM" id="SSF51445">
    <property type="entry name" value="(Trans)glycosidases"/>
    <property type="match status" value="1"/>
</dbReference>
<dbReference type="Proteomes" id="UP000191672">
    <property type="component" value="Unassembled WGS sequence"/>
</dbReference>
<sequence length="84" mass="8723">MAQAKKLDTLPSLTDRLKLAWESLVSFDNAKTLKPKANFINGKCLGGLFAWALDEGGPGSLGNPNDLGPSDTSMTGANIDGGSD</sequence>
<dbReference type="AlphaFoldDB" id="A0A1V6QER8"/>
<comment type="caution">
    <text evidence="2">The sequence shown here is derived from an EMBL/GenBank/DDBJ whole genome shotgun (WGS) entry which is preliminary data.</text>
</comment>
<organism evidence="2 3">
    <name type="scientific">Penicillium antarcticum</name>
    <dbReference type="NCBI Taxonomy" id="416450"/>
    <lineage>
        <taxon>Eukaryota</taxon>
        <taxon>Fungi</taxon>
        <taxon>Dikarya</taxon>
        <taxon>Ascomycota</taxon>
        <taxon>Pezizomycotina</taxon>
        <taxon>Eurotiomycetes</taxon>
        <taxon>Eurotiomycetidae</taxon>
        <taxon>Eurotiales</taxon>
        <taxon>Aspergillaceae</taxon>
        <taxon>Penicillium</taxon>
    </lineage>
</organism>
<dbReference type="STRING" id="416450.A0A1V6QER8"/>
<keyword evidence="3" id="KW-1185">Reference proteome</keyword>
<evidence type="ECO:0000313" key="3">
    <source>
        <dbReference type="Proteomes" id="UP000191672"/>
    </source>
</evidence>
<evidence type="ECO:0008006" key="4">
    <source>
        <dbReference type="Google" id="ProtNLM"/>
    </source>
</evidence>
<proteinExistence type="predicted"/>
<feature type="region of interest" description="Disordered" evidence="1">
    <location>
        <begin position="59"/>
        <end position="84"/>
    </location>
</feature>
<gene>
    <name evidence="2" type="ORF">PENANT_c005G11185</name>
</gene>